<dbReference type="EMBL" id="CP022437">
    <property type="protein sequence ID" value="ASN06687.1"/>
    <property type="molecule type" value="Genomic_DNA"/>
</dbReference>
<keyword evidence="2" id="KW-1185">Reference proteome</keyword>
<dbReference type="Proteomes" id="UP000204391">
    <property type="component" value="Chromosome"/>
</dbReference>
<reference evidence="1 2" key="1">
    <citation type="journal article" date="2003" name="Int. J. Syst. Evol. Microbiol.">
        <title>Virgibacillus carmonensis sp. nov., Virgibacillus necropolis sp. nov. and Virgibacillus picturae sp. nov., three novel species isolated from deteriorated mural paintings, transfer of the species of the genus salibacillus to Virgibacillus, as Virgibacillus marismortui comb. nov. and Virgibacillus salexigens comb. nov., and emended description of the genus Virgibacillus.</title>
        <authorList>
            <person name="Heyrman J."/>
            <person name="Logan N.A."/>
            <person name="Busse H.J."/>
            <person name="Balcaen A."/>
            <person name="Lebbe L."/>
            <person name="Rodriguez-Diaz M."/>
            <person name="Swings J."/>
            <person name="De Vos P."/>
        </authorList>
    </citation>
    <scope>NUCLEOTIDE SEQUENCE [LARGE SCALE GENOMIC DNA]</scope>
    <source>
        <strain evidence="1 2">LMG 19488</strain>
    </source>
</reference>
<organism evidence="1 2">
    <name type="scientific">Virgibacillus necropolis</name>
    <dbReference type="NCBI Taxonomy" id="163877"/>
    <lineage>
        <taxon>Bacteria</taxon>
        <taxon>Bacillati</taxon>
        <taxon>Bacillota</taxon>
        <taxon>Bacilli</taxon>
        <taxon>Bacillales</taxon>
        <taxon>Bacillaceae</taxon>
        <taxon>Virgibacillus</taxon>
    </lineage>
</organism>
<dbReference type="KEGG" id="vne:CFK40_17535"/>
<evidence type="ECO:0008006" key="3">
    <source>
        <dbReference type="Google" id="ProtNLM"/>
    </source>
</evidence>
<protein>
    <recommendedName>
        <fullName evidence="3">GNAT family N-acetyltransferase</fullName>
    </recommendedName>
</protein>
<accession>A0A221MGA9</accession>
<evidence type="ECO:0000313" key="1">
    <source>
        <dbReference type="EMBL" id="ASN06687.1"/>
    </source>
</evidence>
<dbReference type="AlphaFoldDB" id="A0A221MGA9"/>
<evidence type="ECO:0000313" key="2">
    <source>
        <dbReference type="Proteomes" id="UP000204391"/>
    </source>
</evidence>
<proteinExistence type="predicted"/>
<sequence length="70" mass="7949">MLNSKKMKFFKGNVEDLDAIAVIYCNTFIGYDYTSDDINEAKQTIIKHSTYPGFQGIKYINESNKVVGFA</sequence>
<name>A0A221MGA9_9BACI</name>
<gene>
    <name evidence="1" type="ORF">CFK40_17535</name>
</gene>